<gene>
    <name evidence="2" type="ORF">IV203_034976</name>
</gene>
<feature type="region of interest" description="Disordered" evidence="1">
    <location>
        <begin position="594"/>
        <end position="617"/>
    </location>
</feature>
<evidence type="ECO:0000313" key="2">
    <source>
        <dbReference type="EMBL" id="KAG7359878.1"/>
    </source>
</evidence>
<feature type="compositionally biased region" description="Basic and acidic residues" evidence="1">
    <location>
        <begin position="110"/>
        <end position="132"/>
    </location>
</feature>
<comment type="caution">
    <text evidence="2">The sequence shown here is derived from an EMBL/GenBank/DDBJ whole genome shotgun (WGS) entry which is preliminary data.</text>
</comment>
<feature type="region of interest" description="Disordered" evidence="1">
    <location>
        <begin position="1"/>
        <end position="207"/>
    </location>
</feature>
<evidence type="ECO:0000313" key="3">
    <source>
        <dbReference type="Proteomes" id="UP000693970"/>
    </source>
</evidence>
<feature type="region of interest" description="Disordered" evidence="1">
    <location>
        <begin position="687"/>
        <end position="709"/>
    </location>
</feature>
<dbReference type="OrthoDB" id="52894at2759"/>
<feature type="compositionally biased region" description="Basic and acidic residues" evidence="1">
    <location>
        <begin position="634"/>
        <end position="646"/>
    </location>
</feature>
<feature type="compositionally biased region" description="Polar residues" evidence="1">
    <location>
        <begin position="175"/>
        <end position="207"/>
    </location>
</feature>
<evidence type="ECO:0000256" key="1">
    <source>
        <dbReference type="SAM" id="MobiDB-lite"/>
    </source>
</evidence>
<reference evidence="2" key="1">
    <citation type="journal article" date="2021" name="Sci. Rep.">
        <title>Diploid genomic architecture of Nitzschia inconspicua, an elite biomass production diatom.</title>
        <authorList>
            <person name="Oliver A."/>
            <person name="Podell S."/>
            <person name="Pinowska A."/>
            <person name="Traller J.C."/>
            <person name="Smith S.R."/>
            <person name="McClure R."/>
            <person name="Beliaev A."/>
            <person name="Bohutskyi P."/>
            <person name="Hill E.A."/>
            <person name="Rabines A."/>
            <person name="Zheng H."/>
            <person name="Allen L.Z."/>
            <person name="Kuo A."/>
            <person name="Grigoriev I.V."/>
            <person name="Allen A.E."/>
            <person name="Hazlebeck D."/>
            <person name="Allen E.E."/>
        </authorList>
    </citation>
    <scope>NUCLEOTIDE SEQUENCE</scope>
    <source>
        <strain evidence="2">Hildebrandi</strain>
    </source>
</reference>
<feature type="compositionally biased region" description="Low complexity" evidence="1">
    <location>
        <begin position="37"/>
        <end position="53"/>
    </location>
</feature>
<feature type="region of interest" description="Disordered" evidence="1">
    <location>
        <begin position="627"/>
        <end position="646"/>
    </location>
</feature>
<dbReference type="EMBL" id="JAGRRH010000013">
    <property type="protein sequence ID" value="KAG7359878.1"/>
    <property type="molecule type" value="Genomic_DNA"/>
</dbReference>
<dbReference type="AlphaFoldDB" id="A0A9K3PUD7"/>
<reference evidence="2" key="2">
    <citation type="submission" date="2021-04" db="EMBL/GenBank/DDBJ databases">
        <authorList>
            <person name="Podell S."/>
        </authorList>
    </citation>
    <scope>NUCLEOTIDE SEQUENCE</scope>
    <source>
        <strain evidence="2">Hildebrandi</strain>
    </source>
</reference>
<accession>A0A9K3PUD7</accession>
<feature type="compositionally biased region" description="Basic and acidic residues" evidence="1">
    <location>
        <begin position="688"/>
        <end position="709"/>
    </location>
</feature>
<proteinExistence type="predicted"/>
<feature type="compositionally biased region" description="Polar residues" evidence="1">
    <location>
        <begin position="78"/>
        <end position="95"/>
    </location>
</feature>
<protein>
    <submittedName>
        <fullName evidence="2">Uncharacterized protein</fullName>
    </submittedName>
</protein>
<name>A0A9K3PUD7_9STRA</name>
<keyword evidence="3" id="KW-1185">Reference proteome</keyword>
<dbReference type="Proteomes" id="UP000693970">
    <property type="component" value="Unassembled WGS sequence"/>
</dbReference>
<sequence length="709" mass="78183">MMGGPSEKPSVGQDRTGVETTRRRGKTDRMPRETTRGRTSSFSTSCSQSTISSKLPAQWNVPAAPQSSTQDTGKHPTAASQTVLSKKPPNTSRQQKIMAMMRRTRSSGGDSRRMMQRPKEEVSTPNKIEPRLPRVRSFSSSRPNLPKSPSTTTKSNPYGNSGIVSRHSVGIPRVSTPNSRASLSHHSLGSRNSYVPRSPSSALRMDSSASRQGSISLRNVFHVRLSIGYMTGLEMEKIAKWTKQPSNRHIVVGFVELASSGKYTALSQPLLSNIGDGPARVSKILWANPRGGRDISKLRRRLHFSLQLERELPFDAREDQRDDDSFTSLGSYSPEVVKLLVGLKCGDERLDLGFAKLVINGRETVEQKMDLIVQPAAGTSMTKNKRGLFGKKQCKNSFTNGDHSFKITPNAILRVKADIRAGLPGQDGASIWGKDDSSYTTAWTYDTSTSFPMSPHAGSYSGAMVNSSSFGMMPPRSYGIAHTKELHILAEKAGHKDSSLFGESPTAMQYDPTATVQPRVIHTVPPISVVTLQKKEDKSYMSGLTGPEVGCSGNWWSKGCTSILCGDVEYPNRGCRGLVAKSFSFDNISQRLSDDIQASSDSTSTDDSSTEPAKDFKGAFVKIRNDADIATTQPKERTKTRPIHHDTKERVETLDVTIETYNDLKDAQETLMRYANRVGKNMDQLLDDMEHSQKISKKRSEPQRRSLRL</sequence>
<organism evidence="2 3">
    <name type="scientific">Nitzschia inconspicua</name>
    <dbReference type="NCBI Taxonomy" id="303405"/>
    <lineage>
        <taxon>Eukaryota</taxon>
        <taxon>Sar</taxon>
        <taxon>Stramenopiles</taxon>
        <taxon>Ochrophyta</taxon>
        <taxon>Bacillariophyta</taxon>
        <taxon>Bacillariophyceae</taxon>
        <taxon>Bacillariophycidae</taxon>
        <taxon>Bacillariales</taxon>
        <taxon>Bacillariaceae</taxon>
        <taxon>Nitzschia</taxon>
    </lineage>
</organism>
<feature type="compositionally biased region" description="Polar residues" evidence="1">
    <location>
        <begin position="137"/>
        <end position="163"/>
    </location>
</feature>
<feature type="compositionally biased region" description="Basic and acidic residues" evidence="1">
    <location>
        <begin position="16"/>
        <end position="36"/>
    </location>
</feature>